<keyword evidence="8 10" id="KW-0472">Membrane</keyword>
<evidence type="ECO:0000256" key="6">
    <source>
        <dbReference type="ARBA" id="ARBA00022824"/>
    </source>
</evidence>
<dbReference type="PANTHER" id="PTHR28650:SF1">
    <property type="entry name" value="PHOSPHATIDYLINOSITOL-GLYCAN BIOSYNTHESIS CLASS X PROTEIN"/>
    <property type="match status" value="1"/>
</dbReference>
<keyword evidence="5 10" id="KW-0812">Transmembrane</keyword>
<evidence type="ECO:0000256" key="5">
    <source>
        <dbReference type="ARBA" id="ARBA00022692"/>
    </source>
</evidence>
<reference evidence="11" key="1">
    <citation type="submission" date="2017-01" db="EMBL/GenBank/DDBJ databases">
        <title>An insight into the sialome and mialome of the horn fly, Haematobia irritans.</title>
        <authorList>
            <person name="Breijo M."/>
            <person name="Boiani M."/>
            <person name="Ures X."/>
            <person name="Rocha S."/>
            <person name="Sequeira M."/>
            <person name="Ribeiro J.M."/>
        </authorList>
    </citation>
    <scope>NUCLEOTIDE SEQUENCE</scope>
</reference>
<dbReference type="GO" id="GO:0005789">
    <property type="term" value="C:endoplasmic reticulum membrane"/>
    <property type="evidence" value="ECO:0007669"/>
    <property type="project" value="UniProtKB-SubCell"/>
</dbReference>
<dbReference type="UniPathway" id="UPA00196"/>
<comment type="similarity">
    <text evidence="3 10">Belongs to the PIGX family.</text>
</comment>
<evidence type="ECO:0000256" key="7">
    <source>
        <dbReference type="ARBA" id="ARBA00022989"/>
    </source>
</evidence>
<proteinExistence type="inferred from homology"/>
<organism evidence="11">
    <name type="scientific">Haematobia irritans</name>
    <name type="common">Horn fly</name>
    <name type="synonym">Conops irritans</name>
    <dbReference type="NCBI Taxonomy" id="7368"/>
    <lineage>
        <taxon>Eukaryota</taxon>
        <taxon>Metazoa</taxon>
        <taxon>Ecdysozoa</taxon>
        <taxon>Arthropoda</taxon>
        <taxon>Hexapoda</taxon>
        <taxon>Insecta</taxon>
        <taxon>Pterygota</taxon>
        <taxon>Neoptera</taxon>
        <taxon>Endopterygota</taxon>
        <taxon>Diptera</taxon>
        <taxon>Brachycera</taxon>
        <taxon>Muscomorpha</taxon>
        <taxon>Muscoidea</taxon>
        <taxon>Muscidae</taxon>
        <taxon>Haematobia</taxon>
    </lineage>
</organism>
<evidence type="ECO:0000256" key="8">
    <source>
        <dbReference type="ARBA" id="ARBA00023136"/>
    </source>
</evidence>
<evidence type="ECO:0000256" key="1">
    <source>
        <dbReference type="ARBA" id="ARBA00004389"/>
    </source>
</evidence>
<sequence length="261" mass="30071">MRESLIIAYFVLSIMPSTNQQKDLLTTPIVGVELRDGGFHRDLIYTVQFDYPLAGKNCDYILKQTLPASVYISVDQLEDLSRKKKLNTIYPRFVDIEKPTEESSDFEIFVKGSTKVSDTITLPIHFRYHAPNDENSFIPVDLIAPAEMYINCPIREEQTLVERELEIESNSNYCLDDTVPAIIKDDMHVCKWKNVRIALHIKSSLHAEIPIGNVSAHPTVLYITIILSWIVSLWTIFRTRHIPMLINGKLDEQRLLQKKIK</sequence>
<dbReference type="GO" id="GO:0006506">
    <property type="term" value="P:GPI anchor biosynthetic process"/>
    <property type="evidence" value="ECO:0007669"/>
    <property type="project" value="UniProtKB-UniPathway"/>
</dbReference>
<dbReference type="InterPro" id="IPR040039">
    <property type="entry name" value="PIGX"/>
</dbReference>
<accession>A0A1L8EDZ4</accession>
<keyword evidence="4 10" id="KW-0337">GPI-anchor biosynthesis</keyword>
<dbReference type="InterPro" id="IPR013233">
    <property type="entry name" value="PIG-X/PBN1"/>
</dbReference>
<dbReference type="EMBL" id="GFDG01001935">
    <property type="protein sequence ID" value="JAV16864.1"/>
    <property type="molecule type" value="Transcribed_RNA"/>
</dbReference>
<dbReference type="Pfam" id="PF08320">
    <property type="entry name" value="PIG-X"/>
    <property type="match status" value="1"/>
</dbReference>
<evidence type="ECO:0000256" key="4">
    <source>
        <dbReference type="ARBA" id="ARBA00022502"/>
    </source>
</evidence>
<evidence type="ECO:0000256" key="10">
    <source>
        <dbReference type="RuleBase" id="RU366056"/>
    </source>
</evidence>
<comment type="function">
    <text evidence="10">Stabilizing subunit of the glycosylphosphatidylinositol-mannosyltransferase I complex which catalyzes the transfer of the first mannose, via an alpha-1,4 bond from a dolichol-phosphate-mannose (Dol-P-Man) to the glucosaminyl acyl phosphatidylinositol (GlcN-(acyl)PI) intermediate to generate alpha-D-Man-(1-&gt;4)-alpha-D-GlcN-(1-&gt;6)-(1-radyl,2-acyl-sn-glycero-3-phospho)-2-acyl-inositol and participates in the sixth step of the glycosylphosphatidylinositol-anchor biosynthesis. Probably acts by stabilizing the mannosyltransferase PIGM.</text>
</comment>
<comment type="pathway">
    <text evidence="2 10">Glycolipid biosynthesis; glycosylphosphatidylinositol-anchor biosynthesis.</text>
</comment>
<evidence type="ECO:0000256" key="3">
    <source>
        <dbReference type="ARBA" id="ARBA00010345"/>
    </source>
</evidence>
<dbReference type="AlphaFoldDB" id="A0A1L8EDZ4"/>
<dbReference type="PANTHER" id="PTHR28650">
    <property type="entry name" value="PHOSPHATIDYLINOSITOL-GLYCAN BIOSYNTHESIS CLASS X PROTEIN"/>
    <property type="match status" value="1"/>
</dbReference>
<feature type="transmembrane region" description="Helical" evidence="10">
    <location>
        <begin position="219"/>
        <end position="237"/>
    </location>
</feature>
<keyword evidence="7 10" id="KW-1133">Transmembrane helix</keyword>
<evidence type="ECO:0000256" key="9">
    <source>
        <dbReference type="ARBA" id="ARBA00023180"/>
    </source>
</evidence>
<evidence type="ECO:0000256" key="2">
    <source>
        <dbReference type="ARBA" id="ARBA00004687"/>
    </source>
</evidence>
<evidence type="ECO:0000313" key="11">
    <source>
        <dbReference type="EMBL" id="JAV16864.1"/>
    </source>
</evidence>
<protein>
    <recommendedName>
        <fullName evidence="10">Phosphatidylinositol-glycan biosynthesis class X protein</fullName>
    </recommendedName>
</protein>
<keyword evidence="6 10" id="KW-0256">Endoplasmic reticulum</keyword>
<keyword evidence="9" id="KW-0325">Glycoprotein</keyword>
<name>A0A1L8EDZ4_HAEIR</name>
<comment type="subcellular location">
    <subcellularLocation>
        <location evidence="1 10">Endoplasmic reticulum membrane</location>
        <topology evidence="1 10">Single-pass membrane protein</topology>
    </subcellularLocation>
</comment>